<evidence type="ECO:0000313" key="8">
    <source>
        <dbReference type="WBParaSite" id="SBAD_0001101201-mRNA-1"/>
    </source>
</evidence>
<protein>
    <submittedName>
        <fullName evidence="8">ULP_PROTEASE domain-containing protein</fullName>
    </submittedName>
</protein>
<organism evidence="8">
    <name type="scientific">Soboliphyme baturini</name>
    <dbReference type="NCBI Taxonomy" id="241478"/>
    <lineage>
        <taxon>Eukaryota</taxon>
        <taxon>Metazoa</taxon>
        <taxon>Ecdysozoa</taxon>
        <taxon>Nematoda</taxon>
        <taxon>Enoplea</taxon>
        <taxon>Dorylaimia</taxon>
        <taxon>Dioctophymatida</taxon>
        <taxon>Dioctophymatoidea</taxon>
        <taxon>Soboliphymatidae</taxon>
        <taxon>Soboliphyme</taxon>
    </lineage>
</organism>
<evidence type="ECO:0000256" key="4">
    <source>
        <dbReference type="ARBA" id="ARBA00022807"/>
    </source>
</evidence>
<dbReference type="Pfam" id="PF02902">
    <property type="entry name" value="Peptidase_C48"/>
    <property type="match status" value="1"/>
</dbReference>
<reference evidence="8" key="1">
    <citation type="submission" date="2016-06" db="UniProtKB">
        <authorList>
            <consortium name="WormBaseParasite"/>
        </authorList>
    </citation>
    <scope>IDENTIFICATION</scope>
</reference>
<keyword evidence="7" id="KW-1185">Reference proteome</keyword>
<accession>A0A183J444</accession>
<reference evidence="6 7" key="2">
    <citation type="submission" date="2018-11" db="EMBL/GenBank/DDBJ databases">
        <authorList>
            <consortium name="Pathogen Informatics"/>
        </authorList>
    </citation>
    <scope>NUCLEOTIDE SEQUENCE [LARGE SCALE GENOMIC DNA]</scope>
</reference>
<dbReference type="PANTHER" id="PTHR12606:SF141">
    <property type="entry name" value="GH15225P-RELATED"/>
    <property type="match status" value="1"/>
</dbReference>
<dbReference type="OrthoDB" id="1939479at2759"/>
<keyword evidence="4" id="KW-0788">Thiol protease</keyword>
<evidence type="ECO:0000256" key="2">
    <source>
        <dbReference type="ARBA" id="ARBA00022670"/>
    </source>
</evidence>
<dbReference type="InterPro" id="IPR038765">
    <property type="entry name" value="Papain-like_cys_pep_sf"/>
</dbReference>
<gene>
    <name evidence="6" type="ORF">SBAD_LOCUS10642</name>
</gene>
<dbReference type="Gene3D" id="3.40.395.10">
    <property type="entry name" value="Adenoviral Proteinase, Chain A"/>
    <property type="match status" value="1"/>
</dbReference>
<keyword evidence="2" id="KW-0645">Protease</keyword>
<dbReference type="GO" id="GO:0016929">
    <property type="term" value="F:deSUMOylase activity"/>
    <property type="evidence" value="ECO:0007669"/>
    <property type="project" value="TreeGrafter"/>
</dbReference>
<dbReference type="Proteomes" id="UP000270296">
    <property type="component" value="Unassembled WGS sequence"/>
</dbReference>
<dbReference type="GO" id="GO:0005634">
    <property type="term" value="C:nucleus"/>
    <property type="evidence" value="ECO:0007669"/>
    <property type="project" value="TreeGrafter"/>
</dbReference>
<sequence length="159" mass="18701">MDRSSSSQLKVYVFSTFFYPKLVRTGYSSLKRWTRRVDIFSYDILLVPVHLDIHWTLAVINFKEKTIKYYDSLGHSNDQCLNLLRQYLHLECKDKKGEDFCINMQLINMKDIPQQMNSSDCGVFACKFAEYASRHAKINFSQVSELTENYNSVFIAHIF</sequence>
<dbReference type="GO" id="GO:0016926">
    <property type="term" value="P:protein desumoylation"/>
    <property type="evidence" value="ECO:0007669"/>
    <property type="project" value="TreeGrafter"/>
</dbReference>
<comment type="similarity">
    <text evidence="1">Belongs to the peptidase C48 family.</text>
</comment>
<evidence type="ECO:0000259" key="5">
    <source>
        <dbReference type="PROSITE" id="PS50600"/>
    </source>
</evidence>
<evidence type="ECO:0000256" key="1">
    <source>
        <dbReference type="ARBA" id="ARBA00005234"/>
    </source>
</evidence>
<dbReference type="PANTHER" id="PTHR12606">
    <property type="entry name" value="SENTRIN/SUMO-SPECIFIC PROTEASE"/>
    <property type="match status" value="1"/>
</dbReference>
<proteinExistence type="inferred from homology"/>
<name>A0A183J444_9BILA</name>
<dbReference type="EMBL" id="UZAM01014353">
    <property type="protein sequence ID" value="VDP33469.1"/>
    <property type="molecule type" value="Genomic_DNA"/>
</dbReference>
<evidence type="ECO:0000313" key="6">
    <source>
        <dbReference type="EMBL" id="VDP33469.1"/>
    </source>
</evidence>
<dbReference type="WBParaSite" id="SBAD_0001101201-mRNA-1">
    <property type="protein sequence ID" value="SBAD_0001101201-mRNA-1"/>
    <property type="gene ID" value="SBAD_0001101201"/>
</dbReference>
<evidence type="ECO:0000313" key="7">
    <source>
        <dbReference type="Proteomes" id="UP000270296"/>
    </source>
</evidence>
<keyword evidence="3" id="KW-0378">Hydrolase</keyword>
<dbReference type="PROSITE" id="PS50600">
    <property type="entry name" value="ULP_PROTEASE"/>
    <property type="match status" value="1"/>
</dbReference>
<dbReference type="InterPro" id="IPR003653">
    <property type="entry name" value="Peptidase_C48_C"/>
</dbReference>
<dbReference type="SUPFAM" id="SSF54001">
    <property type="entry name" value="Cysteine proteinases"/>
    <property type="match status" value="1"/>
</dbReference>
<evidence type="ECO:0000256" key="3">
    <source>
        <dbReference type="ARBA" id="ARBA00022801"/>
    </source>
</evidence>
<dbReference type="AlphaFoldDB" id="A0A183J444"/>
<feature type="domain" description="Ubiquitin-like protease family profile" evidence="5">
    <location>
        <begin position="1"/>
        <end position="132"/>
    </location>
</feature>
<dbReference type="GO" id="GO:0006508">
    <property type="term" value="P:proteolysis"/>
    <property type="evidence" value="ECO:0007669"/>
    <property type="project" value="UniProtKB-KW"/>
</dbReference>